<protein>
    <submittedName>
        <fullName evidence="1">Uncharacterized protein</fullName>
    </submittedName>
</protein>
<sequence>MGIIIRTAYNNNNWAAKCKNANRDRRLLKCKTEVVNTGYKVDKNGNCLAGCWESTLCTKFFWVGAGGGAFSKRAQGNVFFVFLDIDNSYVIWGTSKVRKIVGNKVYFDKFKPLPSERWIKGLSSTDIVGQKWAQGTYRYIDARKESKLKELITSRDESFDDPIETVITDNEGKLSLKRHLIKERSTKLVLAFKQSLHSYDCCICGFNFEKSYGSIGKDFIEAH</sequence>
<proteinExistence type="predicted"/>
<evidence type="ECO:0000313" key="1">
    <source>
        <dbReference type="EMBL" id="GAH39891.1"/>
    </source>
</evidence>
<comment type="caution">
    <text evidence="1">The sequence shown here is derived from an EMBL/GenBank/DDBJ whole genome shotgun (WGS) entry which is preliminary data.</text>
</comment>
<dbReference type="AlphaFoldDB" id="X1F2N5"/>
<accession>X1F2N5</accession>
<reference evidence="1" key="1">
    <citation type="journal article" date="2014" name="Front. Microbiol.">
        <title>High frequency of phylogenetically diverse reductive dehalogenase-homologous genes in deep subseafloor sedimentary metagenomes.</title>
        <authorList>
            <person name="Kawai M."/>
            <person name="Futagami T."/>
            <person name="Toyoda A."/>
            <person name="Takaki Y."/>
            <person name="Nishi S."/>
            <person name="Hori S."/>
            <person name="Arai W."/>
            <person name="Tsubouchi T."/>
            <person name="Morono Y."/>
            <person name="Uchiyama I."/>
            <person name="Ito T."/>
            <person name="Fujiyama A."/>
            <person name="Inagaki F."/>
            <person name="Takami H."/>
        </authorList>
    </citation>
    <scope>NUCLEOTIDE SEQUENCE</scope>
    <source>
        <strain evidence="1">Expedition CK06-06</strain>
    </source>
</reference>
<organism evidence="1">
    <name type="scientific">marine sediment metagenome</name>
    <dbReference type="NCBI Taxonomy" id="412755"/>
    <lineage>
        <taxon>unclassified sequences</taxon>
        <taxon>metagenomes</taxon>
        <taxon>ecological metagenomes</taxon>
    </lineage>
</organism>
<feature type="non-terminal residue" evidence="1">
    <location>
        <position position="223"/>
    </location>
</feature>
<dbReference type="EMBL" id="BARU01009655">
    <property type="protein sequence ID" value="GAH39891.1"/>
    <property type="molecule type" value="Genomic_DNA"/>
</dbReference>
<name>X1F2N5_9ZZZZ</name>
<gene>
    <name evidence="1" type="ORF">S03H2_18593</name>
</gene>